<dbReference type="InterPro" id="IPR024571">
    <property type="entry name" value="ERAP1-like_C_dom"/>
</dbReference>
<keyword evidence="10 16" id="KW-0862">Zinc</keyword>
<dbReference type="Gene3D" id="2.60.40.1910">
    <property type="match status" value="1"/>
</dbReference>
<dbReference type="GO" id="GO:0006508">
    <property type="term" value="P:proteolysis"/>
    <property type="evidence" value="ECO:0007669"/>
    <property type="project" value="UniProtKB-KW"/>
</dbReference>
<evidence type="ECO:0000256" key="15">
    <source>
        <dbReference type="PIRSR" id="PIRSR634016-1"/>
    </source>
</evidence>
<dbReference type="PRINTS" id="PR00756">
    <property type="entry name" value="ALADIPTASE"/>
</dbReference>
<feature type="signal peptide" evidence="19">
    <location>
        <begin position="1"/>
        <end position="18"/>
    </location>
</feature>
<dbReference type="FunFam" id="2.60.40.1910:FF:000008">
    <property type="entry name" value="Aminopeptidase"/>
    <property type="match status" value="1"/>
</dbReference>
<evidence type="ECO:0000256" key="13">
    <source>
        <dbReference type="ARBA" id="ARBA00023180"/>
    </source>
</evidence>
<dbReference type="OrthoDB" id="7881787at2759"/>
<keyword evidence="12" id="KW-0472">Membrane</keyword>
<dbReference type="PANTHER" id="PTHR11533:SF253">
    <property type="entry name" value="AMINOPEPTIDASE-RELATED"/>
    <property type="match status" value="1"/>
</dbReference>
<comment type="subcellular location">
    <subcellularLocation>
        <location evidence="1">Cell membrane</location>
        <topology evidence="1">Lipid-anchor</topology>
        <topology evidence="1">GPI-anchor</topology>
    </subcellularLocation>
</comment>
<keyword evidence="13" id="KW-0325">Glycoprotein</keyword>
<dbReference type="eggNOG" id="KOG1046">
    <property type="taxonomic scope" value="Eukaryota"/>
</dbReference>
<evidence type="ECO:0000259" key="22">
    <source>
        <dbReference type="Pfam" id="PF17900"/>
    </source>
</evidence>
<dbReference type="InterPro" id="IPR014782">
    <property type="entry name" value="Peptidase_M1_dom"/>
</dbReference>
<dbReference type="PANTHER" id="PTHR11533">
    <property type="entry name" value="PROTEASE M1 ZINC METALLOPROTEASE"/>
    <property type="match status" value="1"/>
</dbReference>
<dbReference type="STRING" id="7260.B4MNI2"/>
<keyword evidence="4" id="KW-1003">Cell membrane</keyword>
<dbReference type="SUPFAM" id="SSF55486">
    <property type="entry name" value="Metalloproteases ('zincins'), catalytic domain"/>
    <property type="match status" value="1"/>
</dbReference>
<dbReference type="GO" id="GO:0043171">
    <property type="term" value="P:peptide catabolic process"/>
    <property type="evidence" value="ECO:0007669"/>
    <property type="project" value="TreeGrafter"/>
</dbReference>
<dbReference type="AlphaFoldDB" id="B4MNI2"/>
<feature type="active site" description="Proton acceptor" evidence="15">
    <location>
        <position position="333"/>
    </location>
</feature>
<dbReference type="FunCoup" id="B4MNI2">
    <property type="interactions" value="78"/>
</dbReference>
<evidence type="ECO:0000313" key="23">
    <source>
        <dbReference type="EMBL" id="EDW73671.2"/>
    </source>
</evidence>
<evidence type="ECO:0000256" key="18">
    <source>
        <dbReference type="RuleBase" id="RU364040"/>
    </source>
</evidence>
<accession>B4MNI2</accession>
<dbReference type="GO" id="GO:0005615">
    <property type="term" value="C:extracellular space"/>
    <property type="evidence" value="ECO:0007669"/>
    <property type="project" value="TreeGrafter"/>
</dbReference>
<organism evidence="23 24">
    <name type="scientific">Drosophila willistoni</name>
    <name type="common">Fruit fly</name>
    <dbReference type="NCBI Taxonomy" id="7260"/>
    <lineage>
        <taxon>Eukaryota</taxon>
        <taxon>Metazoa</taxon>
        <taxon>Ecdysozoa</taxon>
        <taxon>Arthropoda</taxon>
        <taxon>Hexapoda</taxon>
        <taxon>Insecta</taxon>
        <taxon>Pterygota</taxon>
        <taxon>Neoptera</taxon>
        <taxon>Endopterygota</taxon>
        <taxon>Diptera</taxon>
        <taxon>Brachycera</taxon>
        <taxon>Muscomorpha</taxon>
        <taxon>Ephydroidea</taxon>
        <taxon>Drosophilidae</taxon>
        <taxon>Drosophila</taxon>
        <taxon>Sophophora</taxon>
    </lineage>
</organism>
<dbReference type="InParanoid" id="B4MNI2"/>
<dbReference type="HOGENOM" id="CLU_003705_2_0_1"/>
<feature type="domain" description="Peptidase M1 membrane alanine aminopeptidase" evidence="20">
    <location>
        <begin position="260"/>
        <end position="479"/>
    </location>
</feature>
<dbReference type="CDD" id="cd09601">
    <property type="entry name" value="M1_APN-Q_like"/>
    <property type="match status" value="1"/>
</dbReference>
<evidence type="ECO:0000256" key="4">
    <source>
        <dbReference type="ARBA" id="ARBA00022475"/>
    </source>
</evidence>
<evidence type="ECO:0000256" key="19">
    <source>
        <dbReference type="SAM" id="SignalP"/>
    </source>
</evidence>
<dbReference type="EC" id="3.4.11.-" evidence="18"/>
<dbReference type="MEROPS" id="M01.A07"/>
<dbReference type="InterPro" id="IPR045357">
    <property type="entry name" value="Aminopeptidase_N-like_N"/>
</dbReference>
<dbReference type="Gene3D" id="1.10.390.10">
    <property type="entry name" value="Neutral Protease Domain 2"/>
    <property type="match status" value="1"/>
</dbReference>
<dbReference type="Gene3D" id="1.25.50.20">
    <property type="match status" value="1"/>
</dbReference>
<evidence type="ECO:0000256" key="8">
    <source>
        <dbReference type="ARBA" id="ARBA00022729"/>
    </source>
</evidence>
<dbReference type="GO" id="GO:0098552">
    <property type="term" value="C:side of membrane"/>
    <property type="evidence" value="ECO:0007669"/>
    <property type="project" value="UniProtKB-KW"/>
</dbReference>
<dbReference type="InterPro" id="IPR001930">
    <property type="entry name" value="Peptidase_M1"/>
</dbReference>
<evidence type="ECO:0000256" key="9">
    <source>
        <dbReference type="ARBA" id="ARBA00022801"/>
    </source>
</evidence>
<keyword evidence="6 18" id="KW-0645">Protease</keyword>
<dbReference type="SUPFAM" id="SSF63737">
    <property type="entry name" value="Leukotriene A4 hydrolase N-terminal domain"/>
    <property type="match status" value="1"/>
</dbReference>
<sequence>MFGFSIQILFIVLPGVLALYDYHLLPETLEPQHYDLRILTHLNDTAQYFEGVVKIDLWVLQTTKNITLHAKNLTIDKTGISVKSSRDSNCIENVELSEKYEFYIMYLCKELNAGEKYILEIPFKGQLNESQTGYYKSSYNDTENKYKTHYLAVTQFSPTFARLAFPCFDQPNWKATFNVTFGYHKEYKGLSNTPVRKCEKHEFLEDYIWCSHEQLLRTSTYLVAYAIHNLTNAGTVTSLTHNQVVFRNWLQPKIVNQSDFSVEMAPKILKYLEDFFQLNFPLSKIDQLISPTHKFRAMENWGLVTYQENAFVFNEAYDLQEKKETNCNTMAHEFSHQWFGNLVTMKWWKDLWLKEGPSTYFGYLVLDALQPQWEWSDGKITKDLAYFFRHDATNMTRPISRDVKNSTEVLDQFSKYVYEKGALTMRMLHKILGTENFFEGIRNYLQKYAYQNVEQTDLFSSLQEVANENINLNVVMDSWTLQEGYPLITLKRDYKKGEVKVNQKRFIQQNNLQLETQCWWVPLSFVSQSDPNFEDIQPNHWLECPSNETTLKVGTSKEWLLLNPQVYAIYRVNYDEHNWKMLINTLQNEVDYGGIPKINRVQLMDDLLALAALGEQSYDLVFELFEYLKLERDYLPCERGITLLQQYGSLLKDQAAEDFNLYLKQQLTPHYRRLPKLKLIDSIEIPVNEIAFRRFIYTQSCLYNVDDCVSQAVMLNTNDSSISVPANFRQLVYCIAIEKGTTWDFQQMMKLFKNSPTPAQQSAFASGLGCSSNFSQLKEFLDYAIHSDTKSISDCYIQAVTAALKRDNVARETKQHIFDHAEMLNKKFKRKDLEPILMHMVKELTTPEELSELKEHLKDLSQFKEPKLEILGIRQVVMFNIRFRIN</sequence>
<feature type="domain" description="ERAP1-like C-terminal" evidence="21">
    <location>
        <begin position="559"/>
        <end position="864"/>
    </location>
</feature>
<evidence type="ECO:0000259" key="21">
    <source>
        <dbReference type="Pfam" id="PF11838"/>
    </source>
</evidence>
<feature type="binding site" evidence="16">
    <location>
        <position position="355"/>
    </location>
    <ligand>
        <name>Zn(2+)</name>
        <dbReference type="ChEBI" id="CHEBI:29105"/>
        <note>catalytic</note>
    </ligand>
</feature>
<evidence type="ECO:0000256" key="12">
    <source>
        <dbReference type="ARBA" id="ARBA00023136"/>
    </source>
</evidence>
<dbReference type="Proteomes" id="UP000007798">
    <property type="component" value="Unassembled WGS sequence"/>
</dbReference>
<dbReference type="GO" id="GO:0008270">
    <property type="term" value="F:zinc ion binding"/>
    <property type="evidence" value="ECO:0007669"/>
    <property type="project" value="UniProtKB-UniRule"/>
</dbReference>
<dbReference type="InterPro" id="IPR034016">
    <property type="entry name" value="M1_APN-typ"/>
</dbReference>
<keyword evidence="5" id="KW-0336">GPI-anchor</keyword>
<evidence type="ECO:0000313" key="24">
    <source>
        <dbReference type="Proteomes" id="UP000007798"/>
    </source>
</evidence>
<reference evidence="23 24" key="1">
    <citation type="journal article" date="2007" name="Nature">
        <title>Evolution of genes and genomes on the Drosophila phylogeny.</title>
        <authorList>
            <consortium name="Drosophila 12 Genomes Consortium"/>
            <person name="Clark A.G."/>
            <person name="Eisen M.B."/>
            <person name="Smith D.R."/>
            <person name="Bergman C.M."/>
            <person name="Oliver B."/>
            <person name="Markow T.A."/>
            <person name="Kaufman T.C."/>
            <person name="Kellis M."/>
            <person name="Gelbart W."/>
            <person name="Iyer V.N."/>
            <person name="Pollard D.A."/>
            <person name="Sackton T.B."/>
            <person name="Larracuente A.M."/>
            <person name="Singh N.D."/>
            <person name="Abad J.P."/>
            <person name="Abt D.N."/>
            <person name="Adryan B."/>
            <person name="Aguade M."/>
            <person name="Akashi H."/>
            <person name="Anderson W.W."/>
            <person name="Aquadro C.F."/>
            <person name="Ardell D.H."/>
            <person name="Arguello R."/>
            <person name="Artieri C.G."/>
            <person name="Barbash D.A."/>
            <person name="Barker D."/>
            <person name="Barsanti P."/>
            <person name="Batterham P."/>
            <person name="Batzoglou S."/>
            <person name="Begun D."/>
            <person name="Bhutkar A."/>
            <person name="Blanco E."/>
            <person name="Bosak S.A."/>
            <person name="Bradley R.K."/>
            <person name="Brand A.D."/>
            <person name="Brent M.R."/>
            <person name="Brooks A.N."/>
            <person name="Brown R.H."/>
            <person name="Butlin R.K."/>
            <person name="Caggese C."/>
            <person name="Calvi B.R."/>
            <person name="Bernardo de Carvalho A."/>
            <person name="Caspi A."/>
            <person name="Castrezana S."/>
            <person name="Celniker S.E."/>
            <person name="Chang J.L."/>
            <person name="Chapple C."/>
            <person name="Chatterji S."/>
            <person name="Chinwalla A."/>
            <person name="Civetta A."/>
            <person name="Clifton S.W."/>
            <person name="Comeron J.M."/>
            <person name="Costello J.C."/>
            <person name="Coyne J.A."/>
            <person name="Daub J."/>
            <person name="David R.G."/>
            <person name="Delcher A.L."/>
            <person name="Delehaunty K."/>
            <person name="Do C.B."/>
            <person name="Ebling H."/>
            <person name="Edwards K."/>
            <person name="Eickbush T."/>
            <person name="Evans J.D."/>
            <person name="Filipski A."/>
            <person name="Findeiss S."/>
            <person name="Freyhult E."/>
            <person name="Fulton L."/>
            <person name="Fulton R."/>
            <person name="Garcia A.C."/>
            <person name="Gardiner A."/>
            <person name="Garfield D.A."/>
            <person name="Garvin B.E."/>
            <person name="Gibson G."/>
            <person name="Gilbert D."/>
            <person name="Gnerre S."/>
            <person name="Godfrey J."/>
            <person name="Good R."/>
            <person name="Gotea V."/>
            <person name="Gravely B."/>
            <person name="Greenberg A.J."/>
            <person name="Griffiths-Jones S."/>
            <person name="Gross S."/>
            <person name="Guigo R."/>
            <person name="Gustafson E.A."/>
            <person name="Haerty W."/>
            <person name="Hahn M.W."/>
            <person name="Halligan D.L."/>
            <person name="Halpern A.L."/>
            <person name="Halter G.M."/>
            <person name="Han M.V."/>
            <person name="Heger A."/>
            <person name="Hillier L."/>
            <person name="Hinrichs A.S."/>
            <person name="Holmes I."/>
            <person name="Hoskins R.A."/>
            <person name="Hubisz M.J."/>
            <person name="Hultmark D."/>
            <person name="Huntley M.A."/>
            <person name="Jaffe D.B."/>
            <person name="Jagadeeshan S."/>
            <person name="Jeck W.R."/>
            <person name="Johnson J."/>
            <person name="Jones C.D."/>
            <person name="Jordan W.C."/>
            <person name="Karpen G.H."/>
            <person name="Kataoka E."/>
            <person name="Keightley P.D."/>
            <person name="Kheradpour P."/>
            <person name="Kirkness E.F."/>
            <person name="Koerich L.B."/>
            <person name="Kristiansen K."/>
            <person name="Kudrna D."/>
            <person name="Kulathinal R.J."/>
            <person name="Kumar S."/>
            <person name="Kwok R."/>
            <person name="Lander E."/>
            <person name="Langley C.H."/>
            <person name="Lapoint R."/>
            <person name="Lazzaro B.P."/>
            <person name="Lee S.J."/>
            <person name="Levesque L."/>
            <person name="Li R."/>
            <person name="Lin C.F."/>
            <person name="Lin M.F."/>
            <person name="Lindblad-Toh K."/>
            <person name="Llopart A."/>
            <person name="Long M."/>
            <person name="Low L."/>
            <person name="Lozovsky E."/>
            <person name="Lu J."/>
            <person name="Luo M."/>
            <person name="Machado C.A."/>
            <person name="Makalowski W."/>
            <person name="Marzo M."/>
            <person name="Matsuda M."/>
            <person name="Matzkin L."/>
            <person name="McAllister B."/>
            <person name="McBride C.S."/>
            <person name="McKernan B."/>
            <person name="McKernan K."/>
            <person name="Mendez-Lago M."/>
            <person name="Minx P."/>
            <person name="Mollenhauer M.U."/>
            <person name="Montooth K."/>
            <person name="Mount S.M."/>
            <person name="Mu X."/>
            <person name="Myers E."/>
            <person name="Negre B."/>
            <person name="Newfeld S."/>
            <person name="Nielsen R."/>
            <person name="Noor M.A."/>
            <person name="O'Grady P."/>
            <person name="Pachter L."/>
            <person name="Papaceit M."/>
            <person name="Parisi M.J."/>
            <person name="Parisi M."/>
            <person name="Parts L."/>
            <person name="Pedersen J.S."/>
            <person name="Pesole G."/>
            <person name="Phillippy A.M."/>
            <person name="Ponting C.P."/>
            <person name="Pop M."/>
            <person name="Porcelli D."/>
            <person name="Powell J.R."/>
            <person name="Prohaska S."/>
            <person name="Pruitt K."/>
            <person name="Puig M."/>
            <person name="Quesneville H."/>
            <person name="Ram K.R."/>
            <person name="Rand D."/>
            <person name="Rasmussen M.D."/>
            <person name="Reed L.K."/>
            <person name="Reenan R."/>
            <person name="Reily A."/>
            <person name="Remington K.A."/>
            <person name="Rieger T.T."/>
            <person name="Ritchie M.G."/>
            <person name="Robin C."/>
            <person name="Rogers Y.H."/>
            <person name="Rohde C."/>
            <person name="Rozas J."/>
            <person name="Rubenfield M.J."/>
            <person name="Ruiz A."/>
            <person name="Russo S."/>
            <person name="Salzberg S.L."/>
            <person name="Sanchez-Gracia A."/>
            <person name="Saranga D.J."/>
            <person name="Sato H."/>
            <person name="Schaeffer S.W."/>
            <person name="Schatz M.C."/>
            <person name="Schlenke T."/>
            <person name="Schwartz R."/>
            <person name="Segarra C."/>
            <person name="Singh R.S."/>
            <person name="Sirot L."/>
            <person name="Sirota M."/>
            <person name="Sisneros N.B."/>
            <person name="Smith C.D."/>
            <person name="Smith T.F."/>
            <person name="Spieth J."/>
            <person name="Stage D.E."/>
            <person name="Stark A."/>
            <person name="Stephan W."/>
            <person name="Strausberg R.L."/>
            <person name="Strempel S."/>
            <person name="Sturgill D."/>
            <person name="Sutton G."/>
            <person name="Sutton G.G."/>
            <person name="Tao W."/>
            <person name="Teichmann S."/>
            <person name="Tobari Y.N."/>
            <person name="Tomimura Y."/>
            <person name="Tsolas J.M."/>
            <person name="Valente V.L."/>
            <person name="Venter E."/>
            <person name="Venter J.C."/>
            <person name="Vicario S."/>
            <person name="Vieira F.G."/>
            <person name="Vilella A.J."/>
            <person name="Villasante A."/>
            <person name="Walenz B."/>
            <person name="Wang J."/>
            <person name="Wasserman M."/>
            <person name="Watts T."/>
            <person name="Wilson D."/>
            <person name="Wilson R.K."/>
            <person name="Wing R.A."/>
            <person name="Wolfner M.F."/>
            <person name="Wong A."/>
            <person name="Wong G.K."/>
            <person name="Wu C.I."/>
            <person name="Wu G."/>
            <person name="Yamamoto D."/>
            <person name="Yang H.P."/>
            <person name="Yang S.P."/>
            <person name="Yorke J.A."/>
            <person name="Yoshida K."/>
            <person name="Zdobnov E."/>
            <person name="Zhang P."/>
            <person name="Zhang Y."/>
            <person name="Zimin A.V."/>
            <person name="Baldwin J."/>
            <person name="Abdouelleil A."/>
            <person name="Abdulkadir J."/>
            <person name="Abebe A."/>
            <person name="Abera B."/>
            <person name="Abreu J."/>
            <person name="Acer S.C."/>
            <person name="Aftuck L."/>
            <person name="Alexander A."/>
            <person name="An P."/>
            <person name="Anderson E."/>
            <person name="Anderson S."/>
            <person name="Arachi H."/>
            <person name="Azer M."/>
            <person name="Bachantsang P."/>
            <person name="Barry A."/>
            <person name="Bayul T."/>
            <person name="Berlin A."/>
            <person name="Bessette D."/>
            <person name="Bloom T."/>
            <person name="Blye J."/>
            <person name="Boguslavskiy L."/>
            <person name="Bonnet C."/>
            <person name="Boukhgalter B."/>
            <person name="Bourzgui I."/>
            <person name="Brown A."/>
            <person name="Cahill P."/>
            <person name="Channer S."/>
            <person name="Cheshatsang Y."/>
            <person name="Chuda L."/>
            <person name="Citroen M."/>
            <person name="Collymore A."/>
            <person name="Cooke P."/>
            <person name="Costello M."/>
            <person name="D'Aco K."/>
            <person name="Daza R."/>
            <person name="De Haan G."/>
            <person name="DeGray S."/>
            <person name="DeMaso C."/>
            <person name="Dhargay N."/>
            <person name="Dooley K."/>
            <person name="Dooley E."/>
            <person name="Doricent M."/>
            <person name="Dorje P."/>
            <person name="Dorjee K."/>
            <person name="Dupes A."/>
            <person name="Elong R."/>
            <person name="Falk J."/>
            <person name="Farina A."/>
            <person name="Faro S."/>
            <person name="Ferguson D."/>
            <person name="Fisher S."/>
            <person name="Foley C.D."/>
            <person name="Franke A."/>
            <person name="Friedrich D."/>
            <person name="Gadbois L."/>
            <person name="Gearin G."/>
            <person name="Gearin C.R."/>
            <person name="Giannoukos G."/>
            <person name="Goode T."/>
            <person name="Graham J."/>
            <person name="Grandbois E."/>
            <person name="Grewal S."/>
            <person name="Gyaltsen K."/>
            <person name="Hafez N."/>
            <person name="Hagos B."/>
            <person name="Hall J."/>
            <person name="Henson C."/>
            <person name="Hollinger A."/>
            <person name="Honan T."/>
            <person name="Huard M.D."/>
            <person name="Hughes L."/>
            <person name="Hurhula B."/>
            <person name="Husby M.E."/>
            <person name="Kamat A."/>
            <person name="Kanga B."/>
            <person name="Kashin S."/>
            <person name="Khazanovich D."/>
            <person name="Kisner P."/>
            <person name="Lance K."/>
            <person name="Lara M."/>
            <person name="Lee W."/>
            <person name="Lennon N."/>
            <person name="Letendre F."/>
            <person name="LeVine R."/>
            <person name="Lipovsky A."/>
            <person name="Liu X."/>
            <person name="Liu J."/>
            <person name="Liu S."/>
            <person name="Lokyitsang T."/>
            <person name="Lokyitsang Y."/>
            <person name="Lubonja R."/>
            <person name="Lui A."/>
            <person name="MacDonald P."/>
            <person name="Magnisalis V."/>
            <person name="Maru K."/>
            <person name="Matthews C."/>
            <person name="McCusker W."/>
            <person name="McDonough S."/>
            <person name="Mehta T."/>
            <person name="Meldrim J."/>
            <person name="Meneus L."/>
            <person name="Mihai O."/>
            <person name="Mihalev A."/>
            <person name="Mihova T."/>
            <person name="Mittelman R."/>
            <person name="Mlenga V."/>
            <person name="Montmayeur A."/>
            <person name="Mulrain L."/>
            <person name="Navidi A."/>
            <person name="Naylor J."/>
            <person name="Negash T."/>
            <person name="Nguyen T."/>
            <person name="Nguyen N."/>
            <person name="Nicol R."/>
            <person name="Norbu C."/>
            <person name="Norbu N."/>
            <person name="Novod N."/>
            <person name="O'Neill B."/>
            <person name="Osman S."/>
            <person name="Markiewicz E."/>
            <person name="Oyono O.L."/>
            <person name="Patti C."/>
            <person name="Phunkhang P."/>
            <person name="Pierre F."/>
            <person name="Priest M."/>
            <person name="Raghuraman S."/>
            <person name="Rege F."/>
            <person name="Reyes R."/>
            <person name="Rise C."/>
            <person name="Rogov P."/>
            <person name="Ross K."/>
            <person name="Ryan E."/>
            <person name="Settipalli S."/>
            <person name="Shea T."/>
            <person name="Sherpa N."/>
            <person name="Shi L."/>
            <person name="Shih D."/>
            <person name="Sparrow T."/>
            <person name="Spaulding J."/>
            <person name="Stalker J."/>
            <person name="Stange-Thomann N."/>
            <person name="Stavropoulos S."/>
            <person name="Stone C."/>
            <person name="Strader C."/>
            <person name="Tesfaye S."/>
            <person name="Thomson T."/>
            <person name="Thoulutsang Y."/>
            <person name="Thoulutsang D."/>
            <person name="Topham K."/>
            <person name="Topping I."/>
            <person name="Tsamla T."/>
            <person name="Vassiliev H."/>
            <person name="Vo A."/>
            <person name="Wangchuk T."/>
            <person name="Wangdi T."/>
            <person name="Weiand M."/>
            <person name="Wilkinson J."/>
            <person name="Wilson A."/>
            <person name="Yadav S."/>
            <person name="Young G."/>
            <person name="Yu Q."/>
            <person name="Zembek L."/>
            <person name="Zhong D."/>
            <person name="Zimmer A."/>
            <person name="Zwirko Z."/>
            <person name="Jaffe D.B."/>
            <person name="Alvarez P."/>
            <person name="Brockman W."/>
            <person name="Butler J."/>
            <person name="Chin C."/>
            <person name="Gnerre S."/>
            <person name="Grabherr M."/>
            <person name="Kleber M."/>
            <person name="Mauceli E."/>
            <person name="MacCallum I."/>
        </authorList>
    </citation>
    <scope>NUCLEOTIDE SEQUENCE [LARGE SCALE GENOMIC DNA]</scope>
    <source>
        <strain evidence="24">Tucson 14030-0811.24</strain>
    </source>
</reference>
<evidence type="ECO:0000256" key="16">
    <source>
        <dbReference type="PIRSR" id="PIRSR634016-3"/>
    </source>
</evidence>
<evidence type="ECO:0000256" key="17">
    <source>
        <dbReference type="PIRSR" id="PIRSR634016-4"/>
    </source>
</evidence>
<dbReference type="Pfam" id="PF01433">
    <property type="entry name" value="Peptidase_M1"/>
    <property type="match status" value="1"/>
</dbReference>
<evidence type="ECO:0000256" key="14">
    <source>
        <dbReference type="ARBA" id="ARBA00023288"/>
    </source>
</evidence>
<keyword evidence="8 19" id="KW-0732">Signal</keyword>
<proteinExistence type="inferred from homology"/>
<dbReference type="FunFam" id="1.10.390.10:FF:000013">
    <property type="entry name" value="Aminopeptidase N"/>
    <property type="match status" value="1"/>
</dbReference>
<evidence type="ECO:0000256" key="7">
    <source>
        <dbReference type="ARBA" id="ARBA00022723"/>
    </source>
</evidence>
<feature type="chain" id="PRO_5006457975" description="Aminopeptidase" evidence="19">
    <location>
        <begin position="19"/>
        <end position="886"/>
    </location>
</feature>
<feature type="domain" description="Aminopeptidase N-like N-terminal" evidence="22">
    <location>
        <begin position="31"/>
        <end position="222"/>
    </location>
</feature>
<name>B4MNI2_DROWI</name>
<comment type="cofactor">
    <cofactor evidence="16 18">
        <name>Zn(2+)</name>
        <dbReference type="ChEBI" id="CHEBI:29105"/>
    </cofactor>
    <text evidence="16 18">Binds 1 zinc ion per subunit.</text>
</comment>
<dbReference type="Pfam" id="PF11838">
    <property type="entry name" value="ERAP1_C"/>
    <property type="match status" value="1"/>
</dbReference>
<keyword evidence="7 16" id="KW-0479">Metal-binding</keyword>
<gene>
    <name evidence="23" type="primary">Dwil\GK19579</name>
    <name evidence="23" type="ORF">Dwil_GK19579</name>
</gene>
<dbReference type="GO" id="GO:0070006">
    <property type="term" value="F:metalloaminopeptidase activity"/>
    <property type="evidence" value="ECO:0007669"/>
    <property type="project" value="TreeGrafter"/>
</dbReference>
<evidence type="ECO:0000256" key="11">
    <source>
        <dbReference type="ARBA" id="ARBA00023049"/>
    </source>
</evidence>
<feature type="binding site" evidence="16">
    <location>
        <position position="336"/>
    </location>
    <ligand>
        <name>Zn(2+)</name>
        <dbReference type="ChEBI" id="CHEBI:29105"/>
        <note>catalytic</note>
    </ligand>
</feature>
<protein>
    <recommendedName>
        <fullName evidence="18">Aminopeptidase</fullName>
        <ecNumber evidence="18">3.4.11.-</ecNumber>
    </recommendedName>
</protein>
<feature type="site" description="Transition state stabilizer" evidence="17">
    <location>
        <position position="418"/>
    </location>
</feature>
<feature type="binding site" evidence="16">
    <location>
        <position position="332"/>
    </location>
    <ligand>
        <name>Zn(2+)</name>
        <dbReference type="ChEBI" id="CHEBI:29105"/>
        <note>catalytic</note>
    </ligand>
</feature>
<evidence type="ECO:0000256" key="3">
    <source>
        <dbReference type="ARBA" id="ARBA00022438"/>
    </source>
</evidence>
<evidence type="ECO:0000256" key="10">
    <source>
        <dbReference type="ARBA" id="ARBA00022833"/>
    </source>
</evidence>
<dbReference type="GO" id="GO:0005737">
    <property type="term" value="C:cytoplasm"/>
    <property type="evidence" value="ECO:0007669"/>
    <property type="project" value="TreeGrafter"/>
</dbReference>
<dbReference type="GO" id="GO:0042277">
    <property type="term" value="F:peptide binding"/>
    <property type="evidence" value="ECO:0007669"/>
    <property type="project" value="TreeGrafter"/>
</dbReference>
<dbReference type="GO" id="GO:0005886">
    <property type="term" value="C:plasma membrane"/>
    <property type="evidence" value="ECO:0007669"/>
    <property type="project" value="UniProtKB-SubCell"/>
</dbReference>
<dbReference type="Gene3D" id="2.60.40.1730">
    <property type="entry name" value="tricorn interacting facor f3 domain"/>
    <property type="match status" value="1"/>
</dbReference>
<keyword evidence="11 18" id="KW-0482">Metalloprotease</keyword>
<evidence type="ECO:0000256" key="1">
    <source>
        <dbReference type="ARBA" id="ARBA00004609"/>
    </source>
</evidence>
<keyword evidence="24" id="KW-1185">Reference proteome</keyword>
<dbReference type="EMBL" id="CH963848">
    <property type="protein sequence ID" value="EDW73671.2"/>
    <property type="molecule type" value="Genomic_DNA"/>
</dbReference>
<dbReference type="InterPro" id="IPR042097">
    <property type="entry name" value="Aminopeptidase_N-like_N_sf"/>
</dbReference>
<evidence type="ECO:0000256" key="2">
    <source>
        <dbReference type="ARBA" id="ARBA00010136"/>
    </source>
</evidence>
<keyword evidence="14" id="KW-0449">Lipoprotein</keyword>
<comment type="similarity">
    <text evidence="2 18">Belongs to the peptidase M1 family.</text>
</comment>
<keyword evidence="3 18" id="KW-0031">Aminopeptidase</keyword>
<dbReference type="InterPro" id="IPR050344">
    <property type="entry name" value="Peptidase_M1_aminopeptidases"/>
</dbReference>
<keyword evidence="9 18" id="KW-0378">Hydrolase</keyword>
<evidence type="ECO:0000259" key="20">
    <source>
        <dbReference type="Pfam" id="PF01433"/>
    </source>
</evidence>
<evidence type="ECO:0000256" key="5">
    <source>
        <dbReference type="ARBA" id="ARBA00022622"/>
    </source>
</evidence>
<dbReference type="Pfam" id="PF17900">
    <property type="entry name" value="Peptidase_M1_N"/>
    <property type="match status" value="1"/>
</dbReference>
<dbReference type="InterPro" id="IPR027268">
    <property type="entry name" value="Peptidase_M4/M1_CTD_sf"/>
</dbReference>
<evidence type="ECO:0000256" key="6">
    <source>
        <dbReference type="ARBA" id="ARBA00022670"/>
    </source>
</evidence>